<keyword evidence="4 12" id="KW-0479">Metal-binding</keyword>
<keyword evidence="3" id="KW-0507">mRNA processing</keyword>
<evidence type="ECO:0000256" key="1">
    <source>
        <dbReference type="ARBA" id="ARBA00004123"/>
    </source>
</evidence>
<keyword evidence="8 11" id="KW-0694">RNA-binding</keyword>
<sequence length="937" mass="100445">MAARLNDPEEAGWERSDFPIVCSTCLGPNPFVRMQRIEFGGQCHISNRPYTVFRWRPGNDARYKKTIICQEVAKAKNVCQVCLLDLDYGLPVQVRDQALGQAQESLPESDAGKEYALNRMQAEGALDRNPYESSKPNELLMKLRRPEPYYQRNKAKICTFFVRGECKRGAECPYRHEMPTSGPLSEQNIKDRYYGVNDPVAAKLMDRANKMSKLTPPEDRTICTLFVGGVPEDVSEDDLRDQFYPYGELKSVKKVASRSCAFVTYATREAAERAADELANKLVVKGHRLKLLWGKPQAPRPAAEGGAAGGAAAAAAGQPSGSGFPSYMPAAPAAESGGACKIEELEAGAWQAAEQADPLLFALLVDVALPCQNGTEKAAVVAGQVVLELTTAALTIAQAQATMLEGRLNCSQLVAAYLQRILAFDQPLQLNSIRAVNPACMERATQLDAELAAMRANGTSALPSLFCVPLLVKDNIDVAGLATTAGSVSLAYNMPPADAIAVALLQQRGALVLAKTAMGEFAFFPSFCLSSLSGTVRNPYNLGRTPAGSSGGSAAGTAASLGMAALGTDTGNSVRGPSSHTALVGFRPSLGLVSRSGVVPLRTDRDTIGPMARTVEDAVRVFEALVGPPDPADPLSQLLQNVSLPANFTQFLNPNALKGVRIGVFRQISELPGADPDIQALFEDALESLRLGGATLVDQFTITGNRLGLDWDANRGGDGPAIGHWNVAGRWEDLWADQAPFKVGIDAYLAAGNASTKHRSLQDIYRSGEFHPEVEDELLSALRTTNAPEDYPTPAMKALGMVCGGGWLWTDPCRTEFRRNLIDSMGRLGLAALVYPTWNQPPLRVGDRRGDPYDGNNSPLIAPHTGSPAVTVPMGFVGDGLPAGLQFLGRPMDDDTVLGLAYAYEQLTQHRKPPALFPECTDLETHDYAVSAAPQAG</sequence>
<dbReference type="EMBL" id="LHPG02000005">
    <property type="protein sequence ID" value="PRW58129.1"/>
    <property type="molecule type" value="Genomic_DNA"/>
</dbReference>
<comment type="caution">
    <text evidence="15">The sequence shown here is derived from an EMBL/GenBank/DDBJ whole genome shotgun (WGS) entry which is preliminary data.</text>
</comment>
<feature type="domain" description="C3H1-type" evidence="14">
    <location>
        <begin position="152"/>
        <end position="179"/>
    </location>
</feature>
<keyword evidence="9" id="KW-0508">mRNA splicing</keyword>
<dbReference type="Gene3D" id="3.30.70.330">
    <property type="match status" value="1"/>
</dbReference>
<dbReference type="Pfam" id="PF21369">
    <property type="entry name" value="STL11_N"/>
    <property type="match status" value="1"/>
</dbReference>
<evidence type="ECO:0000256" key="11">
    <source>
        <dbReference type="PROSITE-ProRule" id="PRU00176"/>
    </source>
</evidence>
<keyword evidence="16" id="KW-1185">Reference proteome</keyword>
<evidence type="ECO:0000313" key="15">
    <source>
        <dbReference type="EMBL" id="PRW58129.1"/>
    </source>
</evidence>
<dbReference type="InterPro" id="IPR023631">
    <property type="entry name" value="Amidase_dom"/>
</dbReference>
<evidence type="ECO:0000256" key="10">
    <source>
        <dbReference type="ARBA" id="ARBA00023242"/>
    </source>
</evidence>
<keyword evidence="6 12" id="KW-0863">Zinc-finger</keyword>
<accession>A0A2P6TVN9</accession>
<dbReference type="GO" id="GO:0008270">
    <property type="term" value="F:zinc ion binding"/>
    <property type="evidence" value="ECO:0007669"/>
    <property type="project" value="UniProtKB-KW"/>
</dbReference>
<dbReference type="FunFam" id="4.10.1000.10:FF:000006">
    <property type="entry name" value="Putative pre-mrna-splicing factor rbm22"/>
    <property type="match status" value="1"/>
</dbReference>
<keyword evidence="10" id="KW-0539">Nucleus</keyword>
<evidence type="ECO:0000259" key="13">
    <source>
        <dbReference type="PROSITE" id="PS50102"/>
    </source>
</evidence>
<protein>
    <submittedName>
        <fullName evidence="15">Amidase signature enzyme</fullName>
    </submittedName>
</protein>
<evidence type="ECO:0000256" key="8">
    <source>
        <dbReference type="ARBA" id="ARBA00022884"/>
    </source>
</evidence>
<evidence type="ECO:0000256" key="5">
    <source>
        <dbReference type="ARBA" id="ARBA00022728"/>
    </source>
</evidence>
<reference evidence="15 16" key="1">
    <citation type="journal article" date="2018" name="Plant J.">
        <title>Genome sequences of Chlorella sorokiniana UTEX 1602 and Micractinium conductrix SAG 241.80: implications to maltose excretion by a green alga.</title>
        <authorList>
            <person name="Arriola M.B."/>
            <person name="Velmurugan N."/>
            <person name="Zhang Y."/>
            <person name="Plunkett M.H."/>
            <person name="Hondzo H."/>
            <person name="Barney B.M."/>
        </authorList>
    </citation>
    <scope>NUCLEOTIDE SEQUENCE [LARGE SCALE GENOMIC DNA]</scope>
    <source>
        <strain evidence="16">UTEX 1602</strain>
    </source>
</reference>
<gene>
    <name evidence="15" type="ORF">C2E21_3049</name>
</gene>
<dbReference type="InterPro" id="IPR035979">
    <property type="entry name" value="RBD_domain_sf"/>
</dbReference>
<dbReference type="SMART" id="SM00356">
    <property type="entry name" value="ZnF_C3H1"/>
    <property type="match status" value="1"/>
</dbReference>
<evidence type="ECO:0000256" key="3">
    <source>
        <dbReference type="ARBA" id="ARBA00022664"/>
    </source>
</evidence>
<dbReference type="GO" id="GO:0071006">
    <property type="term" value="C:U2-type catalytic step 1 spliceosome"/>
    <property type="evidence" value="ECO:0007669"/>
    <property type="project" value="TreeGrafter"/>
</dbReference>
<dbReference type="GO" id="GO:0036002">
    <property type="term" value="F:pre-mRNA binding"/>
    <property type="evidence" value="ECO:0007669"/>
    <property type="project" value="TreeGrafter"/>
</dbReference>
<dbReference type="PROSITE" id="PS50103">
    <property type="entry name" value="ZF_C3H1"/>
    <property type="match status" value="1"/>
</dbReference>
<dbReference type="Gene3D" id="3.90.1300.10">
    <property type="entry name" value="Amidase signature (AS) domain"/>
    <property type="match status" value="1"/>
</dbReference>
<comment type="subcellular location">
    <subcellularLocation>
        <location evidence="1">Nucleus</location>
    </subcellularLocation>
</comment>
<dbReference type="SUPFAM" id="SSF75304">
    <property type="entry name" value="Amidase signature (AS) enzymes"/>
    <property type="match status" value="1"/>
</dbReference>
<dbReference type="InterPro" id="IPR012677">
    <property type="entry name" value="Nucleotide-bd_a/b_plait_sf"/>
</dbReference>
<dbReference type="Pfam" id="PF00076">
    <property type="entry name" value="RRM_1"/>
    <property type="match status" value="1"/>
</dbReference>
<dbReference type="FunFam" id="3.30.70.330:FF:000476">
    <property type="entry name" value="Zinc finger CCCH domain-containing protein 4"/>
    <property type="match status" value="1"/>
</dbReference>
<evidence type="ECO:0000256" key="2">
    <source>
        <dbReference type="ARBA" id="ARBA00007781"/>
    </source>
</evidence>
<dbReference type="GO" id="GO:0008380">
    <property type="term" value="P:RNA splicing"/>
    <property type="evidence" value="ECO:0007669"/>
    <property type="project" value="UniProtKB-KW"/>
</dbReference>
<dbReference type="SUPFAM" id="SSF54928">
    <property type="entry name" value="RNA-binding domain, RBD"/>
    <property type="match status" value="1"/>
</dbReference>
<dbReference type="GO" id="GO:0006397">
    <property type="term" value="P:mRNA processing"/>
    <property type="evidence" value="ECO:0007669"/>
    <property type="project" value="UniProtKB-KW"/>
</dbReference>
<dbReference type="GO" id="GO:0017070">
    <property type="term" value="F:U6 snRNA binding"/>
    <property type="evidence" value="ECO:0007669"/>
    <property type="project" value="TreeGrafter"/>
</dbReference>
<dbReference type="STRING" id="3076.A0A2P6TVN9"/>
<dbReference type="PROSITE" id="PS50102">
    <property type="entry name" value="RRM"/>
    <property type="match status" value="1"/>
</dbReference>
<dbReference type="SUPFAM" id="SSF90229">
    <property type="entry name" value="CCCH zinc finger"/>
    <property type="match status" value="1"/>
</dbReference>
<evidence type="ECO:0000313" key="16">
    <source>
        <dbReference type="Proteomes" id="UP000239899"/>
    </source>
</evidence>
<feature type="domain" description="RRM" evidence="13">
    <location>
        <begin position="223"/>
        <end position="296"/>
    </location>
</feature>
<evidence type="ECO:0000256" key="7">
    <source>
        <dbReference type="ARBA" id="ARBA00022833"/>
    </source>
</evidence>
<dbReference type="SMART" id="SM00360">
    <property type="entry name" value="RRM"/>
    <property type="match status" value="1"/>
</dbReference>
<dbReference type="InterPro" id="IPR036855">
    <property type="entry name" value="Znf_CCCH_sf"/>
</dbReference>
<evidence type="ECO:0000256" key="12">
    <source>
        <dbReference type="PROSITE-ProRule" id="PRU00723"/>
    </source>
</evidence>
<dbReference type="InterPro" id="IPR032297">
    <property type="entry name" value="Torus"/>
</dbReference>
<dbReference type="PANTHER" id="PTHR14089:SF6">
    <property type="entry name" value="PRE-MRNA-SPLICING FACTOR RBM22"/>
    <property type="match status" value="1"/>
</dbReference>
<dbReference type="InterPro" id="IPR000571">
    <property type="entry name" value="Znf_CCCH"/>
</dbReference>
<feature type="zinc finger region" description="C3H1-type" evidence="12">
    <location>
        <begin position="152"/>
        <end position="179"/>
    </location>
</feature>
<proteinExistence type="inferred from homology"/>
<dbReference type="Gene3D" id="4.10.1000.10">
    <property type="entry name" value="Zinc finger, CCCH-type"/>
    <property type="match status" value="1"/>
</dbReference>
<dbReference type="InterPro" id="IPR048995">
    <property type="entry name" value="STL11/RBM22-like_N"/>
</dbReference>
<name>A0A2P6TVN9_CHLSO</name>
<dbReference type="AlphaFoldDB" id="A0A2P6TVN9"/>
<keyword evidence="5" id="KW-0747">Spliceosome</keyword>
<dbReference type="InterPro" id="IPR039171">
    <property type="entry name" value="Cwc2/Slt11"/>
</dbReference>
<dbReference type="InterPro" id="IPR036928">
    <property type="entry name" value="AS_sf"/>
</dbReference>
<comment type="similarity">
    <text evidence="2">Belongs to the SLT11 family.</text>
</comment>
<evidence type="ECO:0000259" key="14">
    <source>
        <dbReference type="PROSITE" id="PS50103"/>
    </source>
</evidence>
<evidence type="ECO:0000256" key="4">
    <source>
        <dbReference type="ARBA" id="ARBA00022723"/>
    </source>
</evidence>
<dbReference type="Pfam" id="PF16131">
    <property type="entry name" value="Torus"/>
    <property type="match status" value="1"/>
</dbReference>
<dbReference type="Pfam" id="PF01425">
    <property type="entry name" value="Amidase"/>
    <property type="match status" value="2"/>
</dbReference>
<evidence type="ECO:0000256" key="6">
    <source>
        <dbReference type="ARBA" id="ARBA00022771"/>
    </source>
</evidence>
<dbReference type="GO" id="GO:0071007">
    <property type="term" value="C:U2-type catalytic step 2 spliceosome"/>
    <property type="evidence" value="ECO:0007669"/>
    <property type="project" value="TreeGrafter"/>
</dbReference>
<organism evidence="15 16">
    <name type="scientific">Chlorella sorokiniana</name>
    <name type="common">Freshwater green alga</name>
    <dbReference type="NCBI Taxonomy" id="3076"/>
    <lineage>
        <taxon>Eukaryota</taxon>
        <taxon>Viridiplantae</taxon>
        <taxon>Chlorophyta</taxon>
        <taxon>core chlorophytes</taxon>
        <taxon>Trebouxiophyceae</taxon>
        <taxon>Chlorellales</taxon>
        <taxon>Chlorellaceae</taxon>
        <taxon>Chlorella clade</taxon>
        <taxon>Chlorella</taxon>
    </lineage>
</organism>
<evidence type="ECO:0000256" key="9">
    <source>
        <dbReference type="ARBA" id="ARBA00023187"/>
    </source>
</evidence>
<dbReference type="PANTHER" id="PTHR14089">
    <property type="entry name" value="PRE-MRNA-SPLICING FACTOR RBM22"/>
    <property type="match status" value="1"/>
</dbReference>
<dbReference type="GO" id="GO:0000974">
    <property type="term" value="C:Prp19 complex"/>
    <property type="evidence" value="ECO:0007669"/>
    <property type="project" value="TreeGrafter"/>
</dbReference>
<dbReference type="Proteomes" id="UP000239899">
    <property type="component" value="Unassembled WGS sequence"/>
</dbReference>
<dbReference type="OrthoDB" id="566138at2759"/>
<keyword evidence="7 12" id="KW-0862">Zinc</keyword>
<dbReference type="InterPro" id="IPR000504">
    <property type="entry name" value="RRM_dom"/>
</dbReference>